<keyword evidence="6 8" id="KW-0472">Membrane</keyword>
<keyword evidence="2" id="KW-0813">Transport</keyword>
<dbReference type="Proteomes" id="UP000694865">
    <property type="component" value="Unplaced"/>
</dbReference>
<feature type="transmembrane region" description="Helical" evidence="9">
    <location>
        <begin position="126"/>
        <end position="142"/>
    </location>
</feature>
<dbReference type="PIRSF" id="PIRSF023381">
    <property type="entry name" value="MannP-dilichol_defect-1p"/>
    <property type="match status" value="1"/>
</dbReference>
<keyword evidence="3 8" id="KW-0812">Transmembrane</keyword>
<comment type="similarity">
    <text evidence="7 8">Belongs to the MPDU1 (TC 2.A.43.3) family.</text>
</comment>
<evidence type="ECO:0000256" key="5">
    <source>
        <dbReference type="ARBA" id="ARBA00022989"/>
    </source>
</evidence>
<dbReference type="RefSeq" id="XP_002734165.2">
    <property type="nucleotide sequence ID" value="XM_002734119.2"/>
</dbReference>
<proteinExistence type="inferred from homology"/>
<evidence type="ECO:0000313" key="10">
    <source>
        <dbReference type="Proteomes" id="UP000694865"/>
    </source>
</evidence>
<dbReference type="GeneID" id="100371055"/>
<feature type="transmembrane region" description="Helical" evidence="9">
    <location>
        <begin position="71"/>
        <end position="91"/>
    </location>
</feature>
<dbReference type="InterPro" id="IPR016817">
    <property type="entry name" value="MannP-dilichol_defect-1"/>
</dbReference>
<dbReference type="Pfam" id="PF04193">
    <property type="entry name" value="PQ-loop"/>
    <property type="match status" value="2"/>
</dbReference>
<feature type="transmembrane region" description="Helical" evidence="9">
    <location>
        <begin position="211"/>
        <end position="231"/>
    </location>
</feature>
<protein>
    <recommendedName>
        <fullName evidence="8">Mannose-P-dolichol utilization defect 1 protein homolog</fullName>
    </recommendedName>
</protein>
<name>A0ABM0GNZ5_SACKO</name>
<evidence type="ECO:0000256" key="4">
    <source>
        <dbReference type="ARBA" id="ARBA00022737"/>
    </source>
</evidence>
<comment type="subcellular location">
    <subcellularLocation>
        <location evidence="1 8">Membrane</location>
        <topology evidence="1 8">Multi-pass membrane protein</topology>
    </subcellularLocation>
</comment>
<evidence type="ECO:0000256" key="7">
    <source>
        <dbReference type="ARBA" id="ARBA00038475"/>
    </source>
</evidence>
<reference evidence="11" key="1">
    <citation type="submission" date="2025-08" db="UniProtKB">
        <authorList>
            <consortium name="RefSeq"/>
        </authorList>
    </citation>
    <scope>IDENTIFICATION</scope>
    <source>
        <tissue evidence="11">Testes</tissue>
    </source>
</reference>
<feature type="transmembrane region" description="Helical" evidence="9">
    <location>
        <begin position="180"/>
        <end position="199"/>
    </location>
</feature>
<keyword evidence="5 8" id="KW-1133">Transmembrane helix</keyword>
<dbReference type="InterPro" id="IPR006603">
    <property type="entry name" value="PQ-loop_rpt"/>
</dbReference>
<feature type="transmembrane region" description="Helical" evidence="9">
    <location>
        <begin position="97"/>
        <end position="119"/>
    </location>
</feature>
<feature type="transmembrane region" description="Helical" evidence="9">
    <location>
        <begin position="148"/>
        <end position="168"/>
    </location>
</feature>
<evidence type="ECO:0000256" key="9">
    <source>
        <dbReference type="SAM" id="Phobius"/>
    </source>
</evidence>
<sequence length="239" mass="26301">METISWFQTLVLFFLPQHCYDEFFVKFNLLDVPCIKVAISKGLGMGIIVGSVIVKLPQILKILAAQSGEGISFISVVLELVAISATWSYSVASGFPFVAWGESFFLAVQSITIGILVLYYSGKSGAALIFLSLYSVMMYTLLSGLVSIQFLAFLQSMNIVMIVISRLMQVVANLRNGHTGQLSFITYLMLFLGSIARIFTSIQETGDPTMIATYIVSTTCNCVIVSQILYYSSVKPKKE</sequence>
<evidence type="ECO:0000313" key="11">
    <source>
        <dbReference type="RefSeq" id="XP_002734165.2"/>
    </source>
</evidence>
<evidence type="ECO:0000256" key="2">
    <source>
        <dbReference type="ARBA" id="ARBA00022448"/>
    </source>
</evidence>
<accession>A0ABM0GNZ5</accession>
<organism evidence="10 11">
    <name type="scientific">Saccoglossus kowalevskii</name>
    <name type="common">Acorn worm</name>
    <dbReference type="NCBI Taxonomy" id="10224"/>
    <lineage>
        <taxon>Eukaryota</taxon>
        <taxon>Metazoa</taxon>
        <taxon>Hemichordata</taxon>
        <taxon>Enteropneusta</taxon>
        <taxon>Harrimaniidae</taxon>
        <taxon>Saccoglossus</taxon>
    </lineage>
</organism>
<evidence type="ECO:0000256" key="6">
    <source>
        <dbReference type="ARBA" id="ARBA00023136"/>
    </source>
</evidence>
<evidence type="ECO:0000256" key="1">
    <source>
        <dbReference type="ARBA" id="ARBA00004141"/>
    </source>
</evidence>
<dbReference type="PANTHER" id="PTHR12226">
    <property type="entry name" value="MANNOSE-P-DOLICHOL UTILIZATION DEFECT 1 LEC35 -RELATED"/>
    <property type="match status" value="1"/>
</dbReference>
<gene>
    <name evidence="11" type="primary">LOC100371055</name>
</gene>
<evidence type="ECO:0000256" key="8">
    <source>
        <dbReference type="PIRNR" id="PIRNR023381"/>
    </source>
</evidence>
<keyword evidence="10" id="KW-1185">Reference proteome</keyword>
<keyword evidence="4" id="KW-0677">Repeat</keyword>
<dbReference type="Gene3D" id="1.20.1280.290">
    <property type="match status" value="2"/>
</dbReference>
<evidence type="ECO:0000256" key="3">
    <source>
        <dbReference type="ARBA" id="ARBA00022692"/>
    </source>
</evidence>
<dbReference type="SMART" id="SM00679">
    <property type="entry name" value="CTNS"/>
    <property type="match status" value="2"/>
</dbReference>
<dbReference type="PANTHER" id="PTHR12226:SF2">
    <property type="entry name" value="MANNOSE-P-DOLICHOL UTILIZATION DEFECT 1 PROTEIN"/>
    <property type="match status" value="1"/>
</dbReference>